<feature type="transmembrane region" description="Helical" evidence="1">
    <location>
        <begin position="128"/>
        <end position="150"/>
    </location>
</feature>
<organism evidence="3 4">
    <name type="scientific">Streptomyces glebosus</name>
    <dbReference type="NCBI Taxonomy" id="249580"/>
    <lineage>
        <taxon>Bacteria</taxon>
        <taxon>Bacillati</taxon>
        <taxon>Actinomycetota</taxon>
        <taxon>Actinomycetes</taxon>
        <taxon>Kitasatosporales</taxon>
        <taxon>Streptomycetaceae</taxon>
        <taxon>Streptomyces</taxon>
    </lineage>
</organism>
<dbReference type="RefSeq" id="WP_190144025.1">
    <property type="nucleotide sequence ID" value="NZ_BLIO01000001.1"/>
</dbReference>
<dbReference type="EMBL" id="BLIO01000001">
    <property type="protein sequence ID" value="GFE14705.1"/>
    <property type="molecule type" value="Genomic_DNA"/>
</dbReference>
<sequence>MSNIALAGDTLAILAPIFGLGLPALYYIFSALVKRESNKVEIEFGAALGAKKSPNVDSLLVEDIKVAEEAIDKIPASMPDVSVELNRLREDIISTVADRQGEKQSMDEQTKLVLRYYAQGAGQAQVSFYWSLAFASLGFFVIIWGVVIAVNSPNDKTVQAAIVAGSGVVTDAVAALFFTVANRSRRLMLEFIDKLRHDREQDHKHQQAKDLIGVVDNINLRDALRALTVLNFVGSEVQAHALPGFPEGLNASPAGSHPSRT</sequence>
<keyword evidence="1" id="KW-0472">Membrane</keyword>
<feature type="transmembrane region" description="Helical" evidence="1">
    <location>
        <begin position="6"/>
        <end position="29"/>
    </location>
</feature>
<evidence type="ECO:0000313" key="4">
    <source>
        <dbReference type="Proteomes" id="UP000430079"/>
    </source>
</evidence>
<keyword evidence="1" id="KW-0812">Transmembrane</keyword>
<protein>
    <recommendedName>
        <fullName evidence="2">Cyanobacterial TRADD-N associated 2 transmembrane domain-containing protein</fullName>
    </recommendedName>
</protein>
<dbReference type="InterPro" id="IPR048567">
    <property type="entry name" value="CyanoTRADDas_TM"/>
</dbReference>
<name>A0A640SZ73_9ACTN</name>
<proteinExistence type="predicted"/>
<dbReference type="Pfam" id="PF20712">
    <property type="entry name" value="CyanoTRADDas_TM"/>
    <property type="match status" value="1"/>
</dbReference>
<evidence type="ECO:0000313" key="3">
    <source>
        <dbReference type="EMBL" id="GFE14705.1"/>
    </source>
</evidence>
<dbReference type="AlphaFoldDB" id="A0A640SZ73"/>
<reference evidence="3 4" key="1">
    <citation type="submission" date="2019-12" db="EMBL/GenBank/DDBJ databases">
        <title>Whole genome shotgun sequence of Streptomyces hygroscopicus subsp. glebosus NBRC 13786.</title>
        <authorList>
            <person name="Ichikawa N."/>
            <person name="Kimura A."/>
            <person name="Kitahashi Y."/>
            <person name="Komaki H."/>
            <person name="Tamura T."/>
        </authorList>
    </citation>
    <scope>NUCLEOTIDE SEQUENCE [LARGE SCALE GENOMIC DNA]</scope>
    <source>
        <strain evidence="3 4">NBRC 13786</strain>
    </source>
</reference>
<keyword evidence="4" id="KW-1185">Reference proteome</keyword>
<gene>
    <name evidence="3" type="ORF">Sgleb_27520</name>
</gene>
<dbReference type="Proteomes" id="UP000430079">
    <property type="component" value="Unassembled WGS sequence"/>
</dbReference>
<feature type="domain" description="Cyanobacterial TRADD-N associated 2 transmembrane" evidence="2">
    <location>
        <begin position="122"/>
        <end position="186"/>
    </location>
</feature>
<comment type="caution">
    <text evidence="3">The sequence shown here is derived from an EMBL/GenBank/DDBJ whole genome shotgun (WGS) entry which is preliminary data.</text>
</comment>
<accession>A0A640SZ73</accession>
<feature type="transmembrane region" description="Helical" evidence="1">
    <location>
        <begin position="162"/>
        <end position="181"/>
    </location>
</feature>
<evidence type="ECO:0000259" key="2">
    <source>
        <dbReference type="Pfam" id="PF20712"/>
    </source>
</evidence>
<keyword evidence="1" id="KW-1133">Transmembrane helix</keyword>
<evidence type="ECO:0000256" key="1">
    <source>
        <dbReference type="SAM" id="Phobius"/>
    </source>
</evidence>